<proteinExistence type="predicted"/>
<keyword evidence="1" id="KW-0677">Repeat</keyword>
<dbReference type="InterPro" id="IPR006530">
    <property type="entry name" value="YD"/>
</dbReference>
<dbReference type="Pfam" id="PF25023">
    <property type="entry name" value="TEN_YD-shell"/>
    <property type="match status" value="1"/>
</dbReference>
<protein>
    <submittedName>
        <fullName evidence="3">Type IV secretion protein Rhs</fullName>
    </submittedName>
</protein>
<dbReference type="PANTHER" id="PTHR32305:SF15">
    <property type="entry name" value="PROTEIN RHSA-RELATED"/>
    <property type="match status" value="1"/>
</dbReference>
<organism evidence="3 4">
    <name type="scientific">Marinobacter profundi</name>
    <dbReference type="NCBI Taxonomy" id="2666256"/>
    <lineage>
        <taxon>Bacteria</taxon>
        <taxon>Pseudomonadati</taxon>
        <taxon>Pseudomonadota</taxon>
        <taxon>Gammaproteobacteria</taxon>
        <taxon>Pseudomonadales</taxon>
        <taxon>Marinobacteraceae</taxon>
        <taxon>Marinobacter</taxon>
    </lineage>
</organism>
<reference evidence="3 4" key="1">
    <citation type="submission" date="2017-09" db="EMBL/GenBank/DDBJ databases">
        <title>The draft genome sequences of Marinobacter sp. PWS21.</title>
        <authorList>
            <person name="Cao J."/>
        </authorList>
    </citation>
    <scope>NUCLEOTIDE SEQUENCE [LARGE SCALE GENOMIC DNA]</scope>
    <source>
        <strain evidence="3 4">PWS21</strain>
    </source>
</reference>
<feature type="non-terminal residue" evidence="3">
    <location>
        <position position="1"/>
    </location>
</feature>
<dbReference type="InterPro" id="IPR050708">
    <property type="entry name" value="T6SS_VgrG/RHS"/>
</dbReference>
<accession>A0A2G1UGC9</accession>
<evidence type="ECO:0000256" key="1">
    <source>
        <dbReference type="ARBA" id="ARBA00022737"/>
    </source>
</evidence>
<evidence type="ECO:0000259" key="2">
    <source>
        <dbReference type="Pfam" id="PF25023"/>
    </source>
</evidence>
<sequence>TTTNAADQIVADYAYTLDATGRRTQVQEAHNGRTTSYSYDELYRLTGETITDPVNGNHSAEYQFDKVGNRTYSIINGVHTAYSYDHNDRLTQQGSVSYSYDANGNTLTETEDGQVTRYHYDARNKLIEVEKPGLSASYGYNADGIRT</sequence>
<dbReference type="EMBL" id="NTFH01000023">
    <property type="protein sequence ID" value="PHQ13527.1"/>
    <property type="molecule type" value="Genomic_DNA"/>
</dbReference>
<evidence type="ECO:0000313" key="3">
    <source>
        <dbReference type="EMBL" id="PHQ13527.1"/>
    </source>
</evidence>
<dbReference type="AlphaFoldDB" id="A0A2G1UGC9"/>
<dbReference type="Gene3D" id="2.180.10.10">
    <property type="entry name" value="RHS repeat-associated core"/>
    <property type="match status" value="1"/>
</dbReference>
<keyword evidence="4" id="KW-1185">Reference proteome</keyword>
<dbReference type="Proteomes" id="UP000231409">
    <property type="component" value="Unassembled WGS sequence"/>
</dbReference>
<dbReference type="PANTHER" id="PTHR32305">
    <property type="match status" value="1"/>
</dbReference>
<evidence type="ECO:0000313" key="4">
    <source>
        <dbReference type="Proteomes" id="UP000231409"/>
    </source>
</evidence>
<feature type="domain" description="Teneurin-like YD-shell" evidence="2">
    <location>
        <begin position="19"/>
        <end position="143"/>
    </location>
</feature>
<feature type="non-terminal residue" evidence="3">
    <location>
        <position position="147"/>
    </location>
</feature>
<dbReference type="InterPro" id="IPR056823">
    <property type="entry name" value="TEN-like_YD-shell"/>
</dbReference>
<name>A0A2G1UGC9_9GAMM</name>
<comment type="caution">
    <text evidence="3">The sequence shown here is derived from an EMBL/GenBank/DDBJ whole genome shotgun (WGS) entry which is preliminary data.</text>
</comment>
<dbReference type="NCBIfam" id="TIGR01643">
    <property type="entry name" value="YD_repeat_2x"/>
    <property type="match status" value="1"/>
</dbReference>
<gene>
    <name evidence="3" type="ORF">CLH61_17920</name>
</gene>